<evidence type="ECO:0000256" key="8">
    <source>
        <dbReference type="ARBA" id="ARBA00023303"/>
    </source>
</evidence>
<dbReference type="GO" id="GO:0008381">
    <property type="term" value="F:mechanosensitive monoatomic ion channel activity"/>
    <property type="evidence" value="ECO:0000318"/>
    <property type="project" value="GO_Central"/>
</dbReference>
<feature type="transmembrane region" description="Helical" evidence="11">
    <location>
        <begin position="559"/>
        <end position="582"/>
    </location>
</feature>
<keyword evidence="7 9" id="KW-0472">Membrane</keyword>
<keyword evidence="13" id="KW-1185">Reference proteome</keyword>
<dbReference type="GO" id="GO:0006820">
    <property type="term" value="P:monoatomic anion transport"/>
    <property type="evidence" value="ECO:0000318"/>
    <property type="project" value="GO_Central"/>
</dbReference>
<feature type="transmembrane region" description="Helical" evidence="11">
    <location>
        <begin position="226"/>
        <end position="243"/>
    </location>
</feature>
<dbReference type="Proteomes" id="UP000790787">
    <property type="component" value="Chromosome 20"/>
</dbReference>
<feature type="transmembrane region" description="Helical" evidence="11">
    <location>
        <begin position="184"/>
        <end position="205"/>
    </location>
</feature>
<evidence type="ECO:0000256" key="7">
    <source>
        <dbReference type="ARBA" id="ARBA00023136"/>
    </source>
</evidence>
<evidence type="ECO:0000313" key="13">
    <source>
        <dbReference type="Proteomes" id="UP000790787"/>
    </source>
</evidence>
<dbReference type="PANTHER" id="PTHR31618">
    <property type="entry name" value="MECHANOSENSITIVE ION CHANNEL PROTEIN 5"/>
    <property type="match status" value="1"/>
</dbReference>
<dbReference type="FunFam" id="2.30.30.60:FF:000003">
    <property type="entry name" value="Predicted mechanosensitive ion channel"/>
    <property type="match status" value="1"/>
</dbReference>
<reference evidence="14" key="2">
    <citation type="submission" date="2025-08" db="UniProtKB">
        <authorList>
            <consortium name="RefSeq"/>
        </authorList>
    </citation>
    <scope>IDENTIFICATION</scope>
    <source>
        <tissue evidence="14">Leaf</tissue>
    </source>
</reference>
<evidence type="ECO:0000256" key="9">
    <source>
        <dbReference type="PIRNR" id="PIRNR017209"/>
    </source>
</evidence>
<evidence type="ECO:0000259" key="12">
    <source>
        <dbReference type="Pfam" id="PF00924"/>
    </source>
</evidence>
<dbReference type="STRING" id="4097.A0A1S4BDZ1"/>
<feature type="transmembrane region" description="Helical" evidence="11">
    <location>
        <begin position="255"/>
        <end position="275"/>
    </location>
</feature>
<evidence type="ECO:0000256" key="10">
    <source>
        <dbReference type="SAM" id="MobiDB-lite"/>
    </source>
</evidence>
<keyword evidence="6" id="KW-0406">Ion transport</keyword>
<proteinExistence type="inferred from homology"/>
<keyword evidence="3" id="KW-0813">Transport</keyword>
<protein>
    <recommendedName>
        <fullName evidence="9">Mechanosensitive ion channel protein</fullName>
    </recommendedName>
</protein>
<dbReference type="InterPro" id="IPR010920">
    <property type="entry name" value="LSM_dom_sf"/>
</dbReference>
<keyword evidence="4 11" id="KW-0812">Transmembrane</keyword>
<evidence type="ECO:0000313" key="14">
    <source>
        <dbReference type="RefSeq" id="XP_016487048.1"/>
    </source>
</evidence>
<dbReference type="GO" id="GO:0050982">
    <property type="term" value="P:detection of mechanical stimulus"/>
    <property type="evidence" value="ECO:0007669"/>
    <property type="project" value="UniProtKB-ARBA"/>
</dbReference>
<keyword evidence="8" id="KW-0407">Ion channel</keyword>
<dbReference type="RefSeq" id="XP_016487048.1">
    <property type="nucleotide sequence ID" value="XM_016631562.1"/>
</dbReference>
<evidence type="ECO:0000256" key="1">
    <source>
        <dbReference type="ARBA" id="ARBA00004141"/>
    </source>
</evidence>
<evidence type="ECO:0000256" key="5">
    <source>
        <dbReference type="ARBA" id="ARBA00022989"/>
    </source>
</evidence>
<comment type="subcellular location">
    <subcellularLocation>
        <location evidence="1">Membrane</location>
        <topology evidence="1">Multi-pass membrane protein</topology>
    </subcellularLocation>
</comment>
<dbReference type="GO" id="GO:0005886">
    <property type="term" value="C:plasma membrane"/>
    <property type="evidence" value="ECO:0000318"/>
    <property type="project" value="GO_Central"/>
</dbReference>
<evidence type="ECO:0000256" key="3">
    <source>
        <dbReference type="ARBA" id="ARBA00022448"/>
    </source>
</evidence>
<feature type="region of interest" description="Disordered" evidence="10">
    <location>
        <begin position="1"/>
        <end position="60"/>
    </location>
</feature>
<accession>A0A1S4BDZ1</accession>
<feature type="compositionally biased region" description="Polar residues" evidence="10">
    <location>
        <begin position="50"/>
        <end position="59"/>
    </location>
</feature>
<dbReference type="Pfam" id="PF00924">
    <property type="entry name" value="MS_channel_2nd"/>
    <property type="match status" value="1"/>
</dbReference>
<evidence type="ECO:0000256" key="11">
    <source>
        <dbReference type="SAM" id="Phobius"/>
    </source>
</evidence>
<dbReference type="SUPFAM" id="SSF50182">
    <property type="entry name" value="Sm-like ribonucleoproteins"/>
    <property type="match status" value="1"/>
</dbReference>
<keyword evidence="5 11" id="KW-1133">Transmembrane helix</keyword>
<dbReference type="GeneID" id="107807221"/>
<dbReference type="InterPro" id="IPR023408">
    <property type="entry name" value="MscS_beta-dom_sf"/>
</dbReference>
<reference evidence="13" key="1">
    <citation type="journal article" date="2014" name="Nat. Commun.">
        <title>The tobacco genome sequence and its comparison with those of tomato and potato.</title>
        <authorList>
            <person name="Sierro N."/>
            <person name="Battey J.N."/>
            <person name="Ouadi S."/>
            <person name="Bakaher N."/>
            <person name="Bovet L."/>
            <person name="Willig A."/>
            <person name="Goepfert S."/>
            <person name="Peitsch M.C."/>
            <person name="Ivanov N.V."/>
        </authorList>
    </citation>
    <scope>NUCLEOTIDE SEQUENCE [LARGE SCALE GENOMIC DNA]</scope>
</reference>
<name>A0A1S4BDZ1_TOBAC</name>
<dbReference type="PIRSF" id="PIRSF017209">
    <property type="entry name" value="Memb_At2g17000_prd"/>
    <property type="match status" value="1"/>
</dbReference>
<dbReference type="OrthoDB" id="544685at2759"/>
<dbReference type="PANTHER" id="PTHR31618:SF19">
    <property type="entry name" value="MECHANOSENSITIVE ION CHANNEL PROTEIN"/>
    <property type="match status" value="1"/>
</dbReference>
<feature type="domain" description="Mechanosensitive ion channel MscS" evidence="12">
    <location>
        <begin position="578"/>
        <end position="635"/>
    </location>
</feature>
<feature type="compositionally biased region" description="Basic and acidic residues" evidence="10">
    <location>
        <begin position="14"/>
        <end position="26"/>
    </location>
</feature>
<organism evidence="13 14">
    <name type="scientific">Nicotiana tabacum</name>
    <name type="common">Common tobacco</name>
    <dbReference type="NCBI Taxonomy" id="4097"/>
    <lineage>
        <taxon>Eukaryota</taxon>
        <taxon>Viridiplantae</taxon>
        <taxon>Streptophyta</taxon>
        <taxon>Embryophyta</taxon>
        <taxon>Tracheophyta</taxon>
        <taxon>Spermatophyta</taxon>
        <taxon>Magnoliopsida</taxon>
        <taxon>eudicotyledons</taxon>
        <taxon>Gunneridae</taxon>
        <taxon>Pentapetalae</taxon>
        <taxon>asterids</taxon>
        <taxon>lamiids</taxon>
        <taxon>Solanales</taxon>
        <taxon>Solanaceae</taxon>
        <taxon>Nicotianoideae</taxon>
        <taxon>Nicotianeae</taxon>
        <taxon>Nicotiana</taxon>
    </lineage>
</organism>
<dbReference type="RefSeq" id="XP_016487048.1">
    <property type="nucleotide sequence ID" value="XM_016631562.2"/>
</dbReference>
<feature type="transmembrane region" description="Helical" evidence="11">
    <location>
        <begin position="145"/>
        <end position="164"/>
    </location>
</feature>
<feature type="transmembrane region" description="Helical" evidence="11">
    <location>
        <begin position="527"/>
        <end position="547"/>
    </location>
</feature>
<evidence type="ECO:0000256" key="2">
    <source>
        <dbReference type="ARBA" id="ARBA00008017"/>
    </source>
</evidence>
<sequence>MGTSEPEDSIVKINSRESPKTPKETELSVSSKPHFNKNDSNNSNKDLNIVNESPVSQHSPLHMAQEEALHYSSSSSLRKKSSLLVSRTKSRLLDPHPPEQDQRSQNVAMKSGALLRDSEIEEDDAFSDEDLPEEYKKLEFSPLTVLQLVSLVVIIAALVCGVIFKVLREKKGFGLELWKWEAVILVLICGRLVSGWGIRLVVFLIECNFLLRKRVLYFVYGLRNSVQNCIWLSLVLIAWQSIFDKKVDKMTGGKVLPYVSSIWVCLLVGAYIWLLKTLLVKVLAMSFHVSTFFDRIQESLFNQYVIETLSGPPLVEIDQQEEEEKVMAEVQKLQSAGATLPADLKASIFAKRPIGTPRKSPTSATTRSSAFSRVISEKVKEEERGITIDHLHRLNQKNISAWNMKRLMNMVRNGVLSTLDEKLPQSTHEDESAVQITSEKKAKAAAKKIFNNVAKPGSKFIYLEDLMRFMREDEAVKIMRLIEGGTETSGISKGALKNWVVNAFRERRALALSLNDTKTAVNKLHQILNVLVAIIILVIWLLILRVATTHFLVFLSSQMLLVVFIFGNSAKTTFEAIIFLFVMHPFDVGDRVEVDGVQLVVEEMNILTTVFLRYDNQKIIYPNSVLSTKPISNYYRSPDMGDSVDFCIHISTPMEKIAMMKERITRYIENRSDHWHLAPMIVMRDVENLNGIKWSVWPSHTMNHQDMGERWARRALLLEEMVKIFRELDIQYRMLPLDVNIRTLPPLSSSRAPSNWSLCA</sequence>
<dbReference type="AlphaFoldDB" id="A0A1S4BDZ1"/>
<dbReference type="InterPro" id="IPR006685">
    <property type="entry name" value="MscS_channel_2nd"/>
</dbReference>
<dbReference type="InterPro" id="IPR016688">
    <property type="entry name" value="MscS-like_plants/fungi"/>
</dbReference>
<dbReference type="KEGG" id="nta:107807221"/>
<evidence type="ECO:0000256" key="6">
    <source>
        <dbReference type="ARBA" id="ARBA00023065"/>
    </source>
</evidence>
<dbReference type="OMA" id="WHYLLDE"/>
<dbReference type="Gene3D" id="2.30.30.60">
    <property type="match status" value="1"/>
</dbReference>
<dbReference type="PaxDb" id="4097-A0A1S4BDZ1"/>
<gene>
    <name evidence="14" type="primary">LOC107807221</name>
</gene>
<evidence type="ECO:0000256" key="4">
    <source>
        <dbReference type="ARBA" id="ARBA00022692"/>
    </source>
</evidence>
<comment type="similarity">
    <text evidence="2 9">Belongs to the MscS (TC 1.A.23) family.</text>
</comment>